<organism evidence="12 13">
    <name type="scientific">Saccharopolyspora gregorii</name>
    <dbReference type="NCBI Taxonomy" id="33914"/>
    <lineage>
        <taxon>Bacteria</taxon>
        <taxon>Bacillati</taxon>
        <taxon>Actinomycetota</taxon>
        <taxon>Actinomycetes</taxon>
        <taxon>Pseudonocardiales</taxon>
        <taxon>Pseudonocardiaceae</taxon>
        <taxon>Saccharopolyspora</taxon>
    </lineage>
</organism>
<protein>
    <recommendedName>
        <fullName evidence="9">VTT domain-containing protein</fullName>
    </recommendedName>
</protein>
<dbReference type="InterPro" id="IPR032818">
    <property type="entry name" value="DedA-like"/>
</dbReference>
<accession>A0ABP6RUE2</accession>
<feature type="transmembrane region" description="Helical" evidence="8">
    <location>
        <begin position="143"/>
        <end position="163"/>
    </location>
</feature>
<evidence type="ECO:0000313" key="11">
    <source>
        <dbReference type="EMBL" id="GAA3353557.1"/>
    </source>
</evidence>
<dbReference type="EMBL" id="BAAAYK010000015">
    <property type="protein sequence ID" value="GAA3353402.1"/>
    <property type="molecule type" value="Genomic_DNA"/>
</dbReference>
<dbReference type="PANTHER" id="PTHR30353:SF0">
    <property type="entry name" value="TRANSMEMBRANE PROTEIN"/>
    <property type="match status" value="1"/>
</dbReference>
<evidence type="ECO:0000259" key="9">
    <source>
        <dbReference type="Pfam" id="PF09335"/>
    </source>
</evidence>
<comment type="caution">
    <text evidence="12">The sequence shown here is derived from an EMBL/GenBank/DDBJ whole genome shotgun (WGS) entry which is preliminary data.</text>
</comment>
<evidence type="ECO:0000256" key="4">
    <source>
        <dbReference type="ARBA" id="ARBA00022692"/>
    </source>
</evidence>
<evidence type="ECO:0000256" key="6">
    <source>
        <dbReference type="ARBA" id="ARBA00023136"/>
    </source>
</evidence>
<keyword evidence="4 8" id="KW-0812">Transmembrane</keyword>
<feature type="transmembrane region" description="Helical" evidence="8">
    <location>
        <begin position="14"/>
        <end position="36"/>
    </location>
</feature>
<dbReference type="EMBL" id="BAAAYK010000018">
    <property type="protein sequence ID" value="GAA3353557.1"/>
    <property type="molecule type" value="Genomic_DNA"/>
</dbReference>
<keyword evidence="5 8" id="KW-1133">Transmembrane helix</keyword>
<proteinExistence type="inferred from homology"/>
<dbReference type="RefSeq" id="WP_344924117.1">
    <property type="nucleotide sequence ID" value="NZ_BAAAYK010000015.1"/>
</dbReference>
<evidence type="ECO:0000313" key="13">
    <source>
        <dbReference type="Proteomes" id="UP001500483"/>
    </source>
</evidence>
<dbReference type="PANTHER" id="PTHR30353">
    <property type="entry name" value="INNER MEMBRANE PROTEIN DEDA-RELATED"/>
    <property type="match status" value="1"/>
</dbReference>
<evidence type="ECO:0000313" key="10">
    <source>
        <dbReference type="EMBL" id="GAA3353402.1"/>
    </source>
</evidence>
<evidence type="ECO:0000256" key="3">
    <source>
        <dbReference type="ARBA" id="ARBA00022475"/>
    </source>
</evidence>
<feature type="domain" description="VTT" evidence="9">
    <location>
        <begin position="43"/>
        <end position="160"/>
    </location>
</feature>
<dbReference type="Proteomes" id="UP001500483">
    <property type="component" value="Unassembled WGS sequence"/>
</dbReference>
<evidence type="ECO:0000256" key="8">
    <source>
        <dbReference type="SAM" id="Phobius"/>
    </source>
</evidence>
<feature type="region of interest" description="Disordered" evidence="7">
    <location>
        <begin position="197"/>
        <end position="315"/>
    </location>
</feature>
<comment type="subcellular location">
    <subcellularLocation>
        <location evidence="1">Cell membrane</location>
        <topology evidence="1">Multi-pass membrane protein</topology>
    </subcellularLocation>
</comment>
<reference evidence="13" key="2">
    <citation type="journal article" date="2019" name="Int. J. Syst. Evol. Microbiol.">
        <title>The Global Catalogue of Microorganisms (GCM) 10K type strain sequencing project: providing services to taxonomists for standard genome sequencing and annotation.</title>
        <authorList>
            <consortium name="The Broad Institute Genomics Platform"/>
            <consortium name="The Broad Institute Genome Sequencing Center for Infectious Disease"/>
            <person name="Wu L."/>
            <person name="Ma J."/>
        </authorList>
    </citation>
    <scope>NUCLEOTIDE SEQUENCE [LARGE SCALE GENOMIC DNA]</scope>
    <source>
        <strain evidence="13">JCM 9687</strain>
    </source>
</reference>
<feature type="compositionally biased region" description="Basic and acidic residues" evidence="7">
    <location>
        <begin position="202"/>
        <end position="214"/>
    </location>
</feature>
<reference evidence="12" key="1">
    <citation type="journal article" date="2014" name="Int. J. Syst. Evol. Microbiol.">
        <title>Complete genome of a new Firmicutes species belonging to the dominant human colonic microbiota ('Ruminococcus bicirculans') reveals two chromosomes and a selective capacity to utilize plant glucans.</title>
        <authorList>
            <consortium name="NISC Comparative Sequencing Program"/>
            <person name="Wegmann U."/>
            <person name="Louis P."/>
            <person name="Goesmann A."/>
            <person name="Henrissat B."/>
            <person name="Duncan S.H."/>
            <person name="Flint H.J."/>
        </authorList>
    </citation>
    <scope>NUCLEOTIDE SEQUENCE</scope>
    <source>
        <strain evidence="12">JCM 9687</strain>
    </source>
</reference>
<reference evidence="12" key="3">
    <citation type="submission" date="2023-12" db="EMBL/GenBank/DDBJ databases">
        <authorList>
            <person name="Sun Q."/>
            <person name="Inoue M."/>
        </authorList>
    </citation>
    <scope>NUCLEOTIDE SEQUENCE</scope>
    <source>
        <strain evidence="12">JCM 9687</strain>
    </source>
</reference>
<comment type="similarity">
    <text evidence="2">Belongs to the DedA family.</text>
</comment>
<evidence type="ECO:0000256" key="5">
    <source>
        <dbReference type="ARBA" id="ARBA00022989"/>
    </source>
</evidence>
<keyword evidence="13" id="KW-1185">Reference proteome</keyword>
<name>A0ABP6RUE2_9PSEU</name>
<feature type="compositionally biased region" description="Gly residues" evidence="7">
    <location>
        <begin position="234"/>
        <end position="245"/>
    </location>
</feature>
<keyword evidence="3" id="KW-1003">Cell membrane</keyword>
<feature type="transmembrane region" description="Helical" evidence="8">
    <location>
        <begin position="169"/>
        <end position="192"/>
    </location>
</feature>
<sequence>MPSPADWLAQLPPLAAYGLLAGLVFTEGILVISPFVPTLGPLLVAGALVYAGVLEPWAVVLAASAGAVCGDALGHWTGRHLGPRLRETRFARRVPRAWDRASELFRRSGGPALVPCRFVPLVRSAAPHLIGASGLPYRRMAPWSALAGVVWACGEGSVGYLAGASYSRLAGAFGAIPAVAVLVLVVLGVVYWRRRGSGGADGSDRSADAADRAAPEGAAPEGAAPEGAEPKGAGPEGAGPEGAGSEGAAPDRAGPEDADPEGAGPAGTRPDRADPVGAGTGAVEPGVADAGGADRPGRAEPRYRAQRRPGRYDAV</sequence>
<dbReference type="InterPro" id="IPR032816">
    <property type="entry name" value="VTT_dom"/>
</dbReference>
<dbReference type="EMBL" id="BAAAYK010000038">
    <property type="protein sequence ID" value="GAA3357125.1"/>
    <property type="molecule type" value="Genomic_DNA"/>
</dbReference>
<dbReference type="Pfam" id="PF09335">
    <property type="entry name" value="VTT_dom"/>
    <property type="match status" value="1"/>
</dbReference>
<evidence type="ECO:0000256" key="1">
    <source>
        <dbReference type="ARBA" id="ARBA00004651"/>
    </source>
</evidence>
<evidence type="ECO:0000313" key="12">
    <source>
        <dbReference type="EMBL" id="GAA3357125.1"/>
    </source>
</evidence>
<feature type="compositionally biased region" description="Low complexity" evidence="7">
    <location>
        <begin position="215"/>
        <end position="233"/>
    </location>
</feature>
<evidence type="ECO:0000256" key="7">
    <source>
        <dbReference type="SAM" id="MobiDB-lite"/>
    </source>
</evidence>
<keyword evidence="6 8" id="KW-0472">Membrane</keyword>
<gene>
    <name evidence="10" type="ORF">GCM10020366_06560</name>
    <name evidence="11" type="ORF">GCM10020366_07270</name>
    <name evidence="12" type="ORF">GCM10020366_23880</name>
</gene>
<evidence type="ECO:0000256" key="2">
    <source>
        <dbReference type="ARBA" id="ARBA00010792"/>
    </source>
</evidence>